<evidence type="ECO:0000313" key="3">
    <source>
        <dbReference type="EMBL" id="QNI32791.1"/>
    </source>
</evidence>
<reference evidence="3 4" key="1">
    <citation type="submission" date="2020-08" db="EMBL/GenBank/DDBJ databases">
        <title>Edaphobacter telluris sp. nov. and Acidobacterium dinghuensis sp. nov., two acidobacteria isolated from forest soil.</title>
        <authorList>
            <person name="Fu J."/>
            <person name="Qiu L."/>
        </authorList>
    </citation>
    <scope>NUCLEOTIDE SEQUENCE [LARGE SCALE GENOMIC DNA]</scope>
    <source>
        <strain evidence="3">4Y35</strain>
    </source>
</reference>
<dbReference type="Pfam" id="PF02604">
    <property type="entry name" value="PhdYeFM_antitox"/>
    <property type="match status" value="1"/>
</dbReference>
<dbReference type="RefSeq" id="WP_186743745.1">
    <property type="nucleotide sequence ID" value="NZ_CP060394.1"/>
</dbReference>
<dbReference type="PANTHER" id="PTHR35377">
    <property type="entry name" value="ANTITOXIN VAPB49-RELATED-RELATED"/>
    <property type="match status" value="1"/>
</dbReference>
<dbReference type="Proteomes" id="UP000515312">
    <property type="component" value="Chromosome"/>
</dbReference>
<dbReference type="AlphaFoldDB" id="A0A7G8BJS1"/>
<name>A0A7G8BJS1_9BACT</name>
<sequence>MKTVNIAELKNRLSTYVKFARNGEEIVIRDRNMPVAKIVPFVPGNASEEELQLVAEGKMTLPERPLTDLDIDEIFKIPTRRLKGRRAIEALLADREEGL</sequence>
<dbReference type="InterPro" id="IPR051416">
    <property type="entry name" value="phD-YefM_TA_antitoxins"/>
</dbReference>
<evidence type="ECO:0000256" key="2">
    <source>
        <dbReference type="RuleBase" id="RU362080"/>
    </source>
</evidence>
<gene>
    <name evidence="3" type="ORF">H7849_01975</name>
</gene>
<comment type="function">
    <text evidence="2">Antitoxin component of a type II toxin-antitoxin (TA) system.</text>
</comment>
<accession>A0A7G8BJS1</accession>
<dbReference type="NCBIfam" id="TIGR01552">
    <property type="entry name" value="phd_fam"/>
    <property type="match status" value="1"/>
</dbReference>
<dbReference type="InterPro" id="IPR006442">
    <property type="entry name" value="Antitoxin_Phd/YefM"/>
</dbReference>
<proteinExistence type="inferred from homology"/>
<dbReference type="InterPro" id="IPR036165">
    <property type="entry name" value="YefM-like_sf"/>
</dbReference>
<protein>
    <recommendedName>
        <fullName evidence="2">Antitoxin</fullName>
    </recommendedName>
</protein>
<evidence type="ECO:0000313" key="4">
    <source>
        <dbReference type="Proteomes" id="UP000515312"/>
    </source>
</evidence>
<evidence type="ECO:0000256" key="1">
    <source>
        <dbReference type="ARBA" id="ARBA00009981"/>
    </source>
</evidence>
<dbReference type="PANTHER" id="PTHR35377:SF8">
    <property type="entry name" value="ANTITOXIN VAPB22"/>
    <property type="match status" value="1"/>
</dbReference>
<dbReference type="KEGG" id="adin:H7849_01975"/>
<dbReference type="EMBL" id="CP060394">
    <property type="protein sequence ID" value="QNI32791.1"/>
    <property type="molecule type" value="Genomic_DNA"/>
</dbReference>
<comment type="similarity">
    <text evidence="1 2">Belongs to the phD/YefM antitoxin family.</text>
</comment>
<dbReference type="Gene3D" id="3.40.1620.10">
    <property type="entry name" value="YefM-like domain"/>
    <property type="match status" value="1"/>
</dbReference>
<organism evidence="3 4">
    <name type="scientific">Alloacidobacterium dinghuense</name>
    <dbReference type="NCBI Taxonomy" id="2763107"/>
    <lineage>
        <taxon>Bacteria</taxon>
        <taxon>Pseudomonadati</taxon>
        <taxon>Acidobacteriota</taxon>
        <taxon>Terriglobia</taxon>
        <taxon>Terriglobales</taxon>
        <taxon>Acidobacteriaceae</taxon>
        <taxon>Alloacidobacterium</taxon>
    </lineage>
</organism>
<dbReference type="SUPFAM" id="SSF143120">
    <property type="entry name" value="YefM-like"/>
    <property type="match status" value="1"/>
</dbReference>
<keyword evidence="4" id="KW-1185">Reference proteome</keyword>